<dbReference type="Proteomes" id="UP000195667">
    <property type="component" value="Unassembled WGS sequence"/>
</dbReference>
<dbReference type="Gene3D" id="2.60.120.790">
    <property type="match status" value="1"/>
</dbReference>
<dbReference type="EMBL" id="FUKI01000119">
    <property type="protein sequence ID" value="SJM93437.1"/>
    <property type="molecule type" value="Genomic_DNA"/>
</dbReference>
<reference evidence="4" key="1">
    <citation type="submission" date="2017-02" db="EMBL/GenBank/DDBJ databases">
        <authorList>
            <person name="Daims H."/>
        </authorList>
    </citation>
    <scope>NUCLEOTIDE SEQUENCE [LARGE SCALE GENOMIC DNA]</scope>
</reference>
<protein>
    <recommendedName>
        <fullName evidence="2">DUF5625 domain-containing protein</fullName>
    </recommendedName>
</protein>
<gene>
    <name evidence="3" type="ORF">CRENPOLYSF1_430102</name>
</gene>
<sequence length="187" mass="21242">MQTLTVKITMHAFNQSMQSAANKNTIIILILFICLTGCSFFTYKIIDTPIALHKAGNVIETDFKIEQDDKISLKLRFFVNDQPGDRNRLLDFLGREAGIGFSVPQTVTVPLKIKIIKYTDVKKSVILNKTYTTTGLVSSGETTLDRLIDKLSITSGNYRIRIETIKDFPQLIDTKVQFKLYYIRAPK</sequence>
<name>A0A1R4HB83_9GAMM</name>
<accession>A0A1R4HB83</accession>
<keyword evidence="1" id="KW-0472">Membrane</keyword>
<dbReference type="RefSeq" id="WP_087143837.1">
    <property type="nucleotide sequence ID" value="NZ_FUKI01000119.1"/>
</dbReference>
<evidence type="ECO:0000313" key="4">
    <source>
        <dbReference type="Proteomes" id="UP000195667"/>
    </source>
</evidence>
<keyword evidence="1" id="KW-1133">Transmembrane helix</keyword>
<feature type="domain" description="DUF5625" evidence="2">
    <location>
        <begin position="48"/>
        <end position="182"/>
    </location>
</feature>
<dbReference type="Pfam" id="PF18539">
    <property type="entry name" value="DUF5625"/>
    <property type="match status" value="1"/>
</dbReference>
<keyword evidence="1" id="KW-0812">Transmembrane</keyword>
<dbReference type="OrthoDB" id="7095513at2"/>
<feature type="transmembrane region" description="Helical" evidence="1">
    <location>
        <begin position="26"/>
        <end position="46"/>
    </location>
</feature>
<evidence type="ECO:0000256" key="1">
    <source>
        <dbReference type="SAM" id="Phobius"/>
    </source>
</evidence>
<evidence type="ECO:0000259" key="2">
    <source>
        <dbReference type="Pfam" id="PF18539"/>
    </source>
</evidence>
<evidence type="ECO:0000313" key="3">
    <source>
        <dbReference type="EMBL" id="SJM93437.1"/>
    </source>
</evidence>
<proteinExistence type="predicted"/>
<dbReference type="InterPro" id="IPR041008">
    <property type="entry name" value="DUF5625"/>
</dbReference>
<organism evidence="3 4">
    <name type="scientific">Crenothrix polyspora</name>
    <dbReference type="NCBI Taxonomy" id="360316"/>
    <lineage>
        <taxon>Bacteria</taxon>
        <taxon>Pseudomonadati</taxon>
        <taxon>Pseudomonadota</taxon>
        <taxon>Gammaproteobacteria</taxon>
        <taxon>Methylococcales</taxon>
        <taxon>Crenotrichaceae</taxon>
        <taxon>Crenothrix</taxon>
    </lineage>
</organism>
<keyword evidence="4" id="KW-1185">Reference proteome</keyword>
<dbReference type="AlphaFoldDB" id="A0A1R4HB83"/>